<feature type="compositionally biased region" description="Basic and acidic residues" evidence="1">
    <location>
        <begin position="789"/>
        <end position="803"/>
    </location>
</feature>
<gene>
    <name evidence="2" type="ORF">LTR05_002411</name>
</gene>
<feature type="compositionally biased region" description="Polar residues" evidence="1">
    <location>
        <begin position="615"/>
        <end position="657"/>
    </location>
</feature>
<dbReference type="AlphaFoldDB" id="A0AAN7T3B0"/>
<evidence type="ECO:0000313" key="2">
    <source>
        <dbReference type="EMBL" id="KAK5088194.1"/>
    </source>
</evidence>
<protein>
    <submittedName>
        <fullName evidence="2">Uncharacterized protein</fullName>
    </submittedName>
</protein>
<dbReference type="EMBL" id="JAVRRJ010000002">
    <property type="protein sequence ID" value="KAK5088194.1"/>
    <property type="molecule type" value="Genomic_DNA"/>
</dbReference>
<feature type="compositionally biased region" description="Polar residues" evidence="1">
    <location>
        <begin position="480"/>
        <end position="490"/>
    </location>
</feature>
<evidence type="ECO:0000313" key="3">
    <source>
        <dbReference type="Proteomes" id="UP001309876"/>
    </source>
</evidence>
<organism evidence="2 3">
    <name type="scientific">Lithohypha guttulata</name>
    <dbReference type="NCBI Taxonomy" id="1690604"/>
    <lineage>
        <taxon>Eukaryota</taxon>
        <taxon>Fungi</taxon>
        <taxon>Dikarya</taxon>
        <taxon>Ascomycota</taxon>
        <taxon>Pezizomycotina</taxon>
        <taxon>Eurotiomycetes</taxon>
        <taxon>Chaetothyriomycetidae</taxon>
        <taxon>Chaetothyriales</taxon>
        <taxon>Trichomeriaceae</taxon>
        <taxon>Lithohypha</taxon>
    </lineage>
</organism>
<keyword evidence="3" id="KW-1185">Reference proteome</keyword>
<feature type="region of interest" description="Disordered" evidence="1">
    <location>
        <begin position="578"/>
        <end position="661"/>
    </location>
</feature>
<comment type="caution">
    <text evidence="2">The sequence shown here is derived from an EMBL/GenBank/DDBJ whole genome shotgun (WGS) entry which is preliminary data.</text>
</comment>
<sequence length="984" mass="107046">MPSEDDIRTFPDGSAESMAGINYLHTGADRTHQWLGTSTKKDKRRRKSIKLSISAPMAKSPMSAITEQTESVLQGTPDPVEMPTHTTPKATPEKIVIPVEPLPIHRGHAPQRSGDNLMDMYERNHDRTSIKVHNANPTILRSLSMGSITSPPDCPLPPVPEGSVLRQEQGRTMSRSKSDLSTDFRKLSLLNSPLDSNQLKAQRPRLPAALSSHAPNSGFAGFNFGLSDENLQVVKVVEEHDNSTIARQLTSPTFCISRQTSPTRASGTNLRTIDASSWNVPEGYKHVAPPRTIYTGSEPELDSRPVSAISASSFIARFDPQSAPSSLHSSPSRPVSVSSADFFRLSVIGPHAPDLAPDSPRTRGHKRQNCVRISGLTPIDTTKKRLSSQLHRLAEAEEDDEDNRSFGIEIPTISPARPKTQESPAREEKTHKDMILEVPTLRQPQARSLRIKRPGLLNREGTASPSPTKRCVTMFPNQIQPEEPSQSVQSPLERPLNPLTRPKTAEPRFVYAGSPSSDPTRTLPSPQDFSSVSPPAALRIKPAVLPVDTPEKVSQPASQPTPVLAYSPASTSILYSANASPAQQQHDEAPPLHAQPSSSPQRQKTHTLHGPRTAPPTSLRTRNTSRAATRLRQTSDQRSTSLIRKASQSRPSVPASSHQDDLRRSIALLKSLTYAAEAGKGGGIPEVNVVRSRRSPSLGNDTKDVARTPSSQYADSPFQAALPAPVTQLRGTRQRSKTVGSSAPSLPPPRLRPEATYPPHDMSNGNTGAKFPHSSSNISIWEDASVKGDSDSEIKASRHDARNGPRPSVVKQHQRALTSHALLSGSAVSRPDRSTQVVKEPLWKPQQSADSMNARALAFNSNTRTPPTDGRKQEQKTKLDGFWGDRTQSQAPHHSQDTSIGHTTAVKTRAVSGVMGPRPRQRSHTVSAAPRAQLRNEFAGRMAEGVGLGVDFGRTGLGAGMNTVSERRNVFLNEMERDGIGRLR</sequence>
<feature type="region of interest" description="Disordered" evidence="1">
    <location>
        <begin position="910"/>
        <end position="932"/>
    </location>
</feature>
<feature type="region of interest" description="Disordered" evidence="1">
    <location>
        <begin position="789"/>
        <end position="849"/>
    </location>
</feature>
<feature type="region of interest" description="Disordered" evidence="1">
    <location>
        <begin position="393"/>
        <end position="431"/>
    </location>
</feature>
<evidence type="ECO:0000256" key="1">
    <source>
        <dbReference type="SAM" id="MobiDB-lite"/>
    </source>
</evidence>
<feature type="region of interest" description="Disordered" evidence="1">
    <location>
        <begin position="32"/>
        <end position="64"/>
    </location>
</feature>
<name>A0AAN7T3B0_9EURO</name>
<feature type="compositionally biased region" description="Polar residues" evidence="1">
    <location>
        <begin position="763"/>
        <end position="775"/>
    </location>
</feature>
<reference evidence="2 3" key="1">
    <citation type="submission" date="2023-08" db="EMBL/GenBank/DDBJ databases">
        <title>Black Yeasts Isolated from many extreme environments.</title>
        <authorList>
            <person name="Coleine C."/>
            <person name="Stajich J.E."/>
            <person name="Selbmann L."/>
        </authorList>
    </citation>
    <scope>NUCLEOTIDE SEQUENCE [LARGE SCALE GENOMIC DNA]</scope>
    <source>
        <strain evidence="2 3">CCFEE 5910</strain>
    </source>
</reference>
<proteinExistence type="predicted"/>
<accession>A0AAN7T3B0</accession>
<dbReference type="Proteomes" id="UP001309876">
    <property type="component" value="Unassembled WGS sequence"/>
</dbReference>
<feature type="region of interest" description="Disordered" evidence="1">
    <location>
        <begin position="480"/>
        <end position="534"/>
    </location>
</feature>
<feature type="region of interest" description="Disordered" evidence="1">
    <location>
        <begin position="679"/>
        <end position="775"/>
    </location>
</feature>
<feature type="compositionally biased region" description="Polar residues" evidence="1">
    <location>
        <begin position="514"/>
        <end position="533"/>
    </location>
</feature>